<comment type="caution">
    <text evidence="6">The sequence shown here is derived from an EMBL/GenBank/DDBJ whole genome shotgun (WGS) entry which is preliminary data.</text>
</comment>
<dbReference type="Proteomes" id="UP001409585">
    <property type="component" value="Unassembled WGS sequence"/>
</dbReference>
<dbReference type="GO" id="GO:0005829">
    <property type="term" value="C:cytosol"/>
    <property type="evidence" value="ECO:0007669"/>
    <property type="project" value="TreeGrafter"/>
</dbReference>
<dbReference type="Pfam" id="PF00842">
    <property type="entry name" value="Ala_racemase_C"/>
    <property type="match status" value="1"/>
</dbReference>
<dbReference type="AlphaFoldDB" id="A0AAV3U7D8"/>
<feature type="domain" description="Alanine racemase C-terminal" evidence="5">
    <location>
        <begin position="165"/>
        <end position="293"/>
    </location>
</feature>
<evidence type="ECO:0000313" key="6">
    <source>
        <dbReference type="EMBL" id="GAA4954391.1"/>
    </source>
</evidence>
<dbReference type="SMART" id="SM01005">
    <property type="entry name" value="Ala_racemase_C"/>
    <property type="match status" value="1"/>
</dbReference>
<dbReference type="InterPro" id="IPR011079">
    <property type="entry name" value="Ala_racemase_C"/>
</dbReference>
<organism evidence="6 7">
    <name type="scientific">Halioxenophilus aromaticivorans</name>
    <dbReference type="NCBI Taxonomy" id="1306992"/>
    <lineage>
        <taxon>Bacteria</taxon>
        <taxon>Pseudomonadati</taxon>
        <taxon>Pseudomonadota</taxon>
        <taxon>Gammaproteobacteria</taxon>
        <taxon>Alteromonadales</taxon>
        <taxon>Alteromonadaceae</taxon>
        <taxon>Halioxenophilus</taxon>
    </lineage>
</organism>
<feature type="binding site" evidence="4">
    <location>
        <position position="62"/>
    </location>
    <ligand>
        <name>substrate</name>
    </ligand>
</feature>
<evidence type="ECO:0000256" key="3">
    <source>
        <dbReference type="ARBA" id="ARBA00023235"/>
    </source>
</evidence>
<dbReference type="PANTHER" id="PTHR30511">
    <property type="entry name" value="ALANINE RACEMASE"/>
    <property type="match status" value="1"/>
</dbReference>
<reference evidence="7" key="1">
    <citation type="journal article" date="2019" name="Int. J. Syst. Evol. Microbiol.">
        <title>The Global Catalogue of Microorganisms (GCM) 10K type strain sequencing project: providing services to taxonomists for standard genome sequencing and annotation.</title>
        <authorList>
            <consortium name="The Broad Institute Genomics Platform"/>
            <consortium name="The Broad Institute Genome Sequencing Center for Infectious Disease"/>
            <person name="Wu L."/>
            <person name="Ma J."/>
        </authorList>
    </citation>
    <scope>NUCLEOTIDE SEQUENCE [LARGE SCALE GENOMIC DNA]</scope>
    <source>
        <strain evidence="7">JCM 19134</strain>
    </source>
</reference>
<proteinExistence type="predicted"/>
<dbReference type="Gene3D" id="2.40.37.10">
    <property type="entry name" value="Lyase, Ornithine Decarboxylase, Chain A, domain 1"/>
    <property type="match status" value="1"/>
</dbReference>
<comment type="cofactor">
    <cofactor evidence="1">
        <name>pyridoxal 5'-phosphate</name>
        <dbReference type="ChEBI" id="CHEBI:597326"/>
    </cofactor>
</comment>
<evidence type="ECO:0000256" key="1">
    <source>
        <dbReference type="ARBA" id="ARBA00001933"/>
    </source>
</evidence>
<evidence type="ECO:0000259" key="5">
    <source>
        <dbReference type="SMART" id="SM01005"/>
    </source>
</evidence>
<keyword evidence="3" id="KW-0413">Isomerase</keyword>
<dbReference type="InterPro" id="IPR001608">
    <property type="entry name" value="Ala_racemase_N"/>
</dbReference>
<keyword evidence="2" id="KW-0663">Pyridoxal phosphate</keyword>
<evidence type="ECO:0000313" key="7">
    <source>
        <dbReference type="Proteomes" id="UP001409585"/>
    </source>
</evidence>
<dbReference type="InterPro" id="IPR009006">
    <property type="entry name" value="Ala_racemase/Decarboxylase_C"/>
</dbReference>
<dbReference type="SUPFAM" id="SSF51419">
    <property type="entry name" value="PLP-binding barrel"/>
    <property type="match status" value="1"/>
</dbReference>
<name>A0AAV3U7D8_9ALTE</name>
<dbReference type="Gene3D" id="3.20.20.10">
    <property type="entry name" value="Alanine racemase"/>
    <property type="match status" value="1"/>
</dbReference>
<dbReference type="GO" id="GO:0030632">
    <property type="term" value="P:D-alanine biosynthetic process"/>
    <property type="evidence" value="ECO:0007669"/>
    <property type="project" value="TreeGrafter"/>
</dbReference>
<dbReference type="PANTHER" id="PTHR30511:SF0">
    <property type="entry name" value="ALANINE RACEMASE, CATABOLIC-RELATED"/>
    <property type="match status" value="1"/>
</dbReference>
<feature type="binding site" evidence="4">
    <location>
        <position position="234"/>
    </location>
    <ligand>
        <name>substrate</name>
    </ligand>
</feature>
<evidence type="ECO:0000256" key="2">
    <source>
        <dbReference type="ARBA" id="ARBA00022898"/>
    </source>
</evidence>
<dbReference type="PRINTS" id="PR00992">
    <property type="entry name" value="ALARACEMASE"/>
</dbReference>
<dbReference type="InterPro" id="IPR029066">
    <property type="entry name" value="PLP-binding_barrel"/>
</dbReference>
<accession>A0AAV3U7D8</accession>
<dbReference type="InterPro" id="IPR000821">
    <property type="entry name" value="Ala_racemase"/>
</dbReference>
<dbReference type="EMBL" id="BAABLX010000060">
    <property type="protein sequence ID" value="GAA4954391.1"/>
    <property type="molecule type" value="Genomic_DNA"/>
</dbReference>
<evidence type="ECO:0000256" key="4">
    <source>
        <dbReference type="PIRSR" id="PIRSR600821-52"/>
    </source>
</evidence>
<sequence length="293" mass="31457">MRAAIGKGADIYVLNGLVGGAIEDFLGHDLRPVLNALCQIERWQEQVGQAPCAVMLDTGMTRLGISTRELSVLLDKGPSLNLVLALSHLACADDPSAEKNSVQLQHFRHCVELLKPLYPGLRASLSSTAGIGLGDGYHFDLLRPGIGLYGASPDPNNAWPWLASVVELRLPVIQVRTLIQQATVGYGASQTVVGGSTLATVYGGYADGLMRSVAGRGFGYLAGVRVPLVGRVSMDYCVFDITDAVPCLVDDGQEWQIEILGPHQTVDEIALQSGTIGYEVLTSMGCRYQRRYV</sequence>
<dbReference type="GO" id="GO:0030170">
    <property type="term" value="F:pyridoxal phosphate binding"/>
    <property type="evidence" value="ECO:0007669"/>
    <property type="project" value="TreeGrafter"/>
</dbReference>
<dbReference type="Pfam" id="PF01168">
    <property type="entry name" value="Ala_racemase_N"/>
    <property type="match status" value="1"/>
</dbReference>
<keyword evidence="7" id="KW-1185">Reference proteome</keyword>
<dbReference type="GO" id="GO:0008784">
    <property type="term" value="F:alanine racemase activity"/>
    <property type="evidence" value="ECO:0007669"/>
    <property type="project" value="InterPro"/>
</dbReference>
<protein>
    <submittedName>
        <fullName evidence="6">Alanine racemase</fullName>
    </submittedName>
</protein>
<gene>
    <name evidence="6" type="primary">alr</name>
    <name evidence="6" type="ORF">GCM10025791_38200</name>
</gene>
<dbReference type="SUPFAM" id="SSF50621">
    <property type="entry name" value="Alanine racemase C-terminal domain-like"/>
    <property type="match status" value="1"/>
</dbReference>